<feature type="chain" id="PRO_5041256694" description="Spaetzle domain-containing protein" evidence="4">
    <location>
        <begin position="20"/>
        <end position="192"/>
    </location>
</feature>
<evidence type="ECO:0000313" key="7">
    <source>
        <dbReference type="Proteomes" id="UP001168821"/>
    </source>
</evidence>
<dbReference type="Gene3D" id="2.10.90.10">
    <property type="entry name" value="Cystine-knot cytokines"/>
    <property type="match status" value="1"/>
</dbReference>
<dbReference type="GO" id="GO:0005121">
    <property type="term" value="F:Toll binding"/>
    <property type="evidence" value="ECO:0007669"/>
    <property type="project" value="TreeGrafter"/>
</dbReference>
<sequence>MSTKLVLFLLATFLSSAKLQFPERHRRRFSRLSSAKATGDCVFGLCEHAPNYPENVIRRIIRKNSDLHTYFGNIIEPANPVSVSDRFSGADYEPFCKTVDLTVLPKFMKDVDNQERAIANVDGYRQVVKFQTCDFSQGERCFAGSALDHETKCVQKFHVIKLLTVNTGNDTLEYRDFKVPTTCVCTYVQDDE</sequence>
<dbReference type="InterPro" id="IPR032104">
    <property type="entry name" value="Spaetzle"/>
</dbReference>
<dbReference type="PANTHER" id="PTHR23199:SF12">
    <property type="entry name" value="NEUROTROPHIN 1-RELATED"/>
    <property type="match status" value="1"/>
</dbReference>
<dbReference type="EMBL" id="JALNTZ010000004">
    <property type="protein sequence ID" value="KAJ3653878.1"/>
    <property type="molecule type" value="Genomic_DNA"/>
</dbReference>
<evidence type="ECO:0000256" key="3">
    <source>
        <dbReference type="ARBA" id="ARBA00023180"/>
    </source>
</evidence>
<gene>
    <name evidence="6" type="ORF">Zmor_013106</name>
</gene>
<feature type="signal peptide" evidence="4">
    <location>
        <begin position="1"/>
        <end position="19"/>
    </location>
</feature>
<evidence type="ECO:0000256" key="2">
    <source>
        <dbReference type="ARBA" id="ARBA00023157"/>
    </source>
</evidence>
<name>A0AA38IA61_9CUCU</name>
<dbReference type="GO" id="GO:0045087">
    <property type="term" value="P:innate immune response"/>
    <property type="evidence" value="ECO:0007669"/>
    <property type="project" value="TreeGrafter"/>
</dbReference>
<dbReference type="SUPFAM" id="SSF57501">
    <property type="entry name" value="Cystine-knot cytokines"/>
    <property type="match status" value="1"/>
</dbReference>
<keyword evidence="1 4" id="KW-0732">Signal</keyword>
<proteinExistence type="predicted"/>
<organism evidence="6 7">
    <name type="scientific">Zophobas morio</name>
    <dbReference type="NCBI Taxonomy" id="2755281"/>
    <lineage>
        <taxon>Eukaryota</taxon>
        <taxon>Metazoa</taxon>
        <taxon>Ecdysozoa</taxon>
        <taxon>Arthropoda</taxon>
        <taxon>Hexapoda</taxon>
        <taxon>Insecta</taxon>
        <taxon>Pterygota</taxon>
        <taxon>Neoptera</taxon>
        <taxon>Endopterygota</taxon>
        <taxon>Coleoptera</taxon>
        <taxon>Polyphaga</taxon>
        <taxon>Cucujiformia</taxon>
        <taxon>Tenebrionidae</taxon>
        <taxon>Zophobas</taxon>
    </lineage>
</organism>
<dbReference type="InterPro" id="IPR029034">
    <property type="entry name" value="Cystine-knot_cytokine"/>
</dbReference>
<dbReference type="AlphaFoldDB" id="A0AA38IA61"/>
<dbReference type="Pfam" id="PF16077">
    <property type="entry name" value="Spaetzle"/>
    <property type="match status" value="1"/>
</dbReference>
<keyword evidence="7" id="KW-1185">Reference proteome</keyword>
<dbReference type="GO" id="GO:0021556">
    <property type="term" value="P:central nervous system formation"/>
    <property type="evidence" value="ECO:0007669"/>
    <property type="project" value="TreeGrafter"/>
</dbReference>
<evidence type="ECO:0000313" key="6">
    <source>
        <dbReference type="EMBL" id="KAJ3653878.1"/>
    </source>
</evidence>
<evidence type="ECO:0000259" key="5">
    <source>
        <dbReference type="Pfam" id="PF16077"/>
    </source>
</evidence>
<keyword evidence="2" id="KW-1015">Disulfide bond</keyword>
<feature type="domain" description="Spaetzle" evidence="5">
    <location>
        <begin position="94"/>
        <end position="186"/>
    </location>
</feature>
<protein>
    <recommendedName>
        <fullName evidence="5">Spaetzle domain-containing protein</fullName>
    </recommendedName>
</protein>
<dbReference type="Proteomes" id="UP001168821">
    <property type="component" value="Unassembled WGS sequence"/>
</dbReference>
<dbReference type="GO" id="GO:0008083">
    <property type="term" value="F:growth factor activity"/>
    <property type="evidence" value="ECO:0007669"/>
    <property type="project" value="TreeGrafter"/>
</dbReference>
<reference evidence="6" key="1">
    <citation type="journal article" date="2023" name="G3 (Bethesda)">
        <title>Whole genome assemblies of Zophobas morio and Tenebrio molitor.</title>
        <authorList>
            <person name="Kaur S."/>
            <person name="Stinson S.A."/>
            <person name="diCenzo G.C."/>
        </authorList>
    </citation>
    <scope>NUCLEOTIDE SEQUENCE</scope>
    <source>
        <strain evidence="6">QUZm001</strain>
    </source>
</reference>
<dbReference type="GO" id="GO:0005615">
    <property type="term" value="C:extracellular space"/>
    <property type="evidence" value="ECO:0007669"/>
    <property type="project" value="UniProtKB-ARBA"/>
</dbReference>
<dbReference type="InterPro" id="IPR052444">
    <property type="entry name" value="Spz/Toll_ligand-like"/>
</dbReference>
<keyword evidence="3" id="KW-0325">Glycoprotein</keyword>
<dbReference type="PANTHER" id="PTHR23199">
    <property type="entry name" value="NEUROTROPHIN 1-RELATED"/>
    <property type="match status" value="1"/>
</dbReference>
<accession>A0AA38IA61</accession>
<evidence type="ECO:0000256" key="4">
    <source>
        <dbReference type="SAM" id="SignalP"/>
    </source>
</evidence>
<evidence type="ECO:0000256" key="1">
    <source>
        <dbReference type="ARBA" id="ARBA00022729"/>
    </source>
</evidence>
<comment type="caution">
    <text evidence="6">The sequence shown here is derived from an EMBL/GenBank/DDBJ whole genome shotgun (WGS) entry which is preliminary data.</text>
</comment>